<keyword evidence="3" id="KW-1185">Reference proteome</keyword>
<dbReference type="SUPFAM" id="SSF51419">
    <property type="entry name" value="PLP-binding barrel"/>
    <property type="match status" value="1"/>
</dbReference>
<dbReference type="RefSeq" id="WP_242749959.1">
    <property type="nucleotide sequence ID" value="NZ_CP093846.1"/>
</dbReference>
<evidence type="ECO:0000259" key="1">
    <source>
        <dbReference type="Pfam" id="PF01168"/>
    </source>
</evidence>
<dbReference type="CDD" id="cd06813">
    <property type="entry name" value="PLPDE_III_DSD_D-TA_like_2"/>
    <property type="match status" value="1"/>
</dbReference>
<evidence type="ECO:0000313" key="3">
    <source>
        <dbReference type="Proteomes" id="UP001202244"/>
    </source>
</evidence>
<accession>A0ABY3XNK7</accession>
<reference evidence="2 3" key="1">
    <citation type="journal article" date="2023" name="Microbiol. Spectr.">
        <title>Synergy between Genome Mining, Metabolomics, and Bioinformatics Uncovers Antibacterial Chlorinated Carbazole Alkaloids and Their Biosynthetic Gene Cluster from Streptomyces tubbatahanensis sp. nov., a Novel Actinomycete Isolated from Sulu Sea, Philippines.</title>
        <authorList>
            <person name="Tenebro C.P."/>
            <person name="Trono D.J.V.L."/>
            <person name="Balida L.A.P."/>
            <person name="Bayog L.K.A."/>
            <person name="Bruna J.R."/>
            <person name="Sabido E.M."/>
            <person name="Caspe D.P.C."/>
            <person name="de Los Santos E.L.C."/>
            <person name="Saludes J.P."/>
            <person name="Dalisay D.S."/>
        </authorList>
    </citation>
    <scope>NUCLEOTIDE SEQUENCE [LARGE SCALE GENOMIC DNA]</scope>
    <source>
        <strain evidence="2 3">DSD3025</strain>
    </source>
</reference>
<organism evidence="2 3">
    <name type="scientific">Streptomyces tubbatahanensis</name>
    <dbReference type="NCBI Taxonomy" id="2923272"/>
    <lineage>
        <taxon>Bacteria</taxon>
        <taxon>Bacillati</taxon>
        <taxon>Actinomycetota</taxon>
        <taxon>Actinomycetes</taxon>
        <taxon>Kitasatosporales</taxon>
        <taxon>Streptomycetaceae</taxon>
        <taxon>Streptomyces</taxon>
    </lineage>
</organism>
<dbReference type="InterPro" id="IPR001608">
    <property type="entry name" value="Ala_racemase_N"/>
</dbReference>
<sequence>MFDSTVDLAADRARYDRATAQLDAPLALVDLEAFDANADDLVRRAAGKPVRVATKSVRCRALVERVLARDGFAGVMSYTLAESLWLARSGVTDVLLAYPSADRAGYAELAGDPKLAASVTVMVDDPAQLALIDAAREGGREEIRVCLELDTSLRMLGGRVRVGARRSPLHSPADLASVARLVQRRPGFRLVGLMAYEGHVAGVGDAVPGAALRSRAVRLMQAAARRELAARRAAAVAAVRAVAPEVEFVNGGGTGSVQHTAAEEAVTEIAAGSGLYVPRLFDNYTSFTGRPAALFAMPVVRRPGVGVVTVLGGGYPASGVAGRDRLPQPYLPGGLRYDAQEGPGEVQTPLLGQPADDLLIGDKVWFRHAKAGELCERFERLHLVAGERVVESVPTYRGEGMTFL</sequence>
<feature type="domain" description="Alanine racemase N-terminal" evidence="1">
    <location>
        <begin position="29"/>
        <end position="276"/>
    </location>
</feature>
<dbReference type="PANTHER" id="PTHR28004">
    <property type="entry name" value="ZGC:162816-RELATED"/>
    <property type="match status" value="1"/>
</dbReference>
<dbReference type="Gene3D" id="3.20.20.10">
    <property type="entry name" value="Alanine racemase"/>
    <property type="match status" value="1"/>
</dbReference>
<protein>
    <submittedName>
        <fullName evidence="2">Amino acid deaminase/aldolase</fullName>
    </submittedName>
</protein>
<proteinExistence type="predicted"/>
<dbReference type="Proteomes" id="UP001202244">
    <property type="component" value="Chromosome"/>
</dbReference>
<evidence type="ECO:0000313" key="2">
    <source>
        <dbReference type="EMBL" id="UNS96042.1"/>
    </source>
</evidence>
<gene>
    <name evidence="2" type="ORF">MMF93_05695</name>
</gene>
<dbReference type="InterPro" id="IPR029066">
    <property type="entry name" value="PLP-binding_barrel"/>
</dbReference>
<dbReference type="PANTHER" id="PTHR28004:SF2">
    <property type="entry name" value="D-SERINE DEHYDRATASE"/>
    <property type="match status" value="1"/>
</dbReference>
<dbReference type="InterPro" id="IPR051466">
    <property type="entry name" value="D-amino_acid_metab_enzyme"/>
</dbReference>
<dbReference type="EMBL" id="CP093846">
    <property type="protein sequence ID" value="UNS96042.1"/>
    <property type="molecule type" value="Genomic_DNA"/>
</dbReference>
<dbReference type="Pfam" id="PF01168">
    <property type="entry name" value="Ala_racemase_N"/>
    <property type="match status" value="1"/>
</dbReference>
<name>A0ABY3XNK7_9ACTN</name>